<dbReference type="NCBIfam" id="TIGR00666">
    <property type="entry name" value="PBP4"/>
    <property type="match status" value="1"/>
</dbReference>
<comment type="caution">
    <text evidence="5">The sequence shown here is derived from an EMBL/GenBank/DDBJ whole genome shotgun (WGS) entry which is preliminary data.</text>
</comment>
<feature type="signal peptide" evidence="4">
    <location>
        <begin position="1"/>
        <end position="25"/>
    </location>
</feature>
<sequence length="476" mass="47201">MSRMFSGMVLALAFAALLVPLACYALPPVAASWEGGERLPRAEVVPDYQEPPAELTGGSAVSAPQAGDPLPGTAELARLLDARLTVEGSGTFFAVVQDALTGTVLYERGGSTGLAPASTLKVLTAAAALSAMDGNTSFPTTALPGKDPGTVVLRGGGDVLLTKGDSDPESVAGRAGLATLAEQTAAALAAGGTQGPVKVLVDDSLFTGPALSDAWGQADIDAGEIAPVHALAVSSAWEQEGTGPGQRVDDPALSAGESYRAALAAALAAHGIDVDPQAERGTADAGAVPLAEVRSAPLTEQVGYMLLNSDNYLAEALARLSAAAVGREASFAGGIETVKAQVSALGVDTSSMVLGDASGLSGETSVSAAQLTSLMRVLLTGADPDLRSVAGSLPVAGLSGTLAGRYDESADSAAAGIVRAKTGTLLAVTALSGYATDADGRVLAFTFLAGGLDGNTRQARDAVDAAAAVLAGCGCR</sequence>
<keyword evidence="5" id="KW-0121">Carboxypeptidase</keyword>
<feature type="chain" id="PRO_5025008545" evidence="4">
    <location>
        <begin position="26"/>
        <end position="476"/>
    </location>
</feature>
<dbReference type="GO" id="GO:0000270">
    <property type="term" value="P:peptidoglycan metabolic process"/>
    <property type="evidence" value="ECO:0007669"/>
    <property type="project" value="TreeGrafter"/>
</dbReference>
<dbReference type="Gene3D" id="3.40.710.10">
    <property type="entry name" value="DD-peptidase/beta-lactamase superfamily"/>
    <property type="match status" value="2"/>
</dbReference>
<dbReference type="InterPro" id="IPR000667">
    <property type="entry name" value="Peptidase_S13"/>
</dbReference>
<keyword evidence="4" id="KW-0732">Signal</keyword>
<dbReference type="InterPro" id="IPR012338">
    <property type="entry name" value="Beta-lactam/transpept-like"/>
</dbReference>
<dbReference type="AlphaFoldDB" id="A0A5N6MTK0"/>
<comment type="similarity">
    <text evidence="1">Belongs to the peptidase S13 family.</text>
</comment>
<keyword evidence="2 5" id="KW-0378">Hydrolase</keyword>
<evidence type="ECO:0000313" key="6">
    <source>
        <dbReference type="Proteomes" id="UP000326852"/>
    </source>
</evidence>
<evidence type="ECO:0000256" key="3">
    <source>
        <dbReference type="SAM" id="MobiDB-lite"/>
    </source>
</evidence>
<dbReference type="Proteomes" id="UP000326852">
    <property type="component" value="Unassembled WGS sequence"/>
</dbReference>
<dbReference type="SUPFAM" id="SSF56601">
    <property type="entry name" value="beta-lactamase/transpeptidase-like"/>
    <property type="match status" value="1"/>
</dbReference>
<protein>
    <submittedName>
        <fullName evidence="5">D-alanyl-D-alanine carboxypeptidase/D-alanyl-D-alanine-endopeptidase</fullName>
        <ecNumber evidence="5">3.4.16.4</ecNumber>
    </submittedName>
</protein>
<keyword evidence="5" id="KW-0645">Protease</keyword>
<dbReference type="PRINTS" id="PR00922">
    <property type="entry name" value="DADACBPTASE3"/>
</dbReference>
<evidence type="ECO:0000256" key="2">
    <source>
        <dbReference type="ARBA" id="ARBA00022801"/>
    </source>
</evidence>
<dbReference type="EC" id="3.4.16.4" evidence="5"/>
<dbReference type="RefSeq" id="WP_152270946.1">
    <property type="nucleotide sequence ID" value="NZ_VTFX01000001.1"/>
</dbReference>
<accession>A0A5N6MTK0</accession>
<feature type="region of interest" description="Disordered" evidence="3">
    <location>
        <begin position="49"/>
        <end position="68"/>
    </location>
</feature>
<reference evidence="5 6" key="1">
    <citation type="submission" date="2019-08" db="EMBL/GenBank/DDBJ databases">
        <title>Arthrobacter sp. nov., isolated from plateau pika and Tibetan wild ass.</title>
        <authorList>
            <person name="Ge Y."/>
        </authorList>
    </citation>
    <scope>NUCLEOTIDE SEQUENCE [LARGE SCALE GENOMIC DNA]</scope>
    <source>
        <strain evidence="5 6">785</strain>
    </source>
</reference>
<gene>
    <name evidence="5" type="primary">dacB</name>
    <name evidence="5" type="ORF">GD627_00645</name>
</gene>
<name>A0A5N6MTK0_9MICC</name>
<dbReference type="PANTHER" id="PTHR30023:SF0">
    <property type="entry name" value="PENICILLIN-SENSITIVE CARBOXYPEPTIDASE A"/>
    <property type="match status" value="1"/>
</dbReference>
<evidence type="ECO:0000313" key="5">
    <source>
        <dbReference type="EMBL" id="KAD4059651.1"/>
    </source>
</evidence>
<keyword evidence="6" id="KW-1185">Reference proteome</keyword>
<dbReference type="Pfam" id="PF02113">
    <property type="entry name" value="Peptidase_S13"/>
    <property type="match status" value="2"/>
</dbReference>
<dbReference type="PANTHER" id="PTHR30023">
    <property type="entry name" value="D-ALANYL-D-ALANINE CARBOXYPEPTIDASE"/>
    <property type="match status" value="1"/>
</dbReference>
<dbReference type="GO" id="GO:0009002">
    <property type="term" value="F:serine-type D-Ala-D-Ala carboxypeptidase activity"/>
    <property type="evidence" value="ECO:0007669"/>
    <property type="project" value="UniProtKB-EC"/>
</dbReference>
<dbReference type="EMBL" id="VTFX01000001">
    <property type="protein sequence ID" value="KAD4059651.1"/>
    <property type="molecule type" value="Genomic_DNA"/>
</dbReference>
<evidence type="ECO:0000256" key="1">
    <source>
        <dbReference type="ARBA" id="ARBA00006096"/>
    </source>
</evidence>
<dbReference type="GO" id="GO:0006508">
    <property type="term" value="P:proteolysis"/>
    <property type="evidence" value="ECO:0007669"/>
    <property type="project" value="InterPro"/>
</dbReference>
<proteinExistence type="inferred from homology"/>
<organism evidence="5 6">
    <name type="scientific">Arthrobacter yangruifuii</name>
    <dbReference type="NCBI Taxonomy" id="2606616"/>
    <lineage>
        <taxon>Bacteria</taxon>
        <taxon>Bacillati</taxon>
        <taxon>Actinomycetota</taxon>
        <taxon>Actinomycetes</taxon>
        <taxon>Micrococcales</taxon>
        <taxon>Micrococcaceae</taxon>
        <taxon>Arthrobacter</taxon>
    </lineage>
</organism>
<evidence type="ECO:0000256" key="4">
    <source>
        <dbReference type="SAM" id="SignalP"/>
    </source>
</evidence>